<evidence type="ECO:0000313" key="2">
    <source>
        <dbReference type="Proteomes" id="UP000015454"/>
    </source>
</evidence>
<comment type="caution">
    <text evidence="1">The sequence shown here is derived from an EMBL/GenBank/DDBJ whole genome shotgun (WGS) entry which is preliminary data.</text>
</comment>
<accession>T0FC39</accession>
<dbReference type="AlphaFoldDB" id="T0FC39"/>
<dbReference type="EMBL" id="AHMO02000008">
    <property type="protein sequence ID" value="EQA45132.1"/>
    <property type="molecule type" value="Genomic_DNA"/>
</dbReference>
<dbReference type="Proteomes" id="UP000015454">
    <property type="component" value="Unassembled WGS sequence"/>
</dbReference>
<organism evidence="1 2">
    <name type="scientific">Leptospira broomii serovar Hurstbridge str. 5399</name>
    <dbReference type="NCBI Taxonomy" id="1049789"/>
    <lineage>
        <taxon>Bacteria</taxon>
        <taxon>Pseudomonadati</taxon>
        <taxon>Spirochaetota</taxon>
        <taxon>Spirochaetia</taxon>
        <taxon>Leptospirales</taxon>
        <taxon>Leptospiraceae</taxon>
        <taxon>Leptospira</taxon>
    </lineage>
</organism>
<dbReference type="RefSeq" id="WP_020987507.1">
    <property type="nucleotide sequence ID" value="NZ_AHMO02000008.1"/>
</dbReference>
<keyword evidence="2" id="KW-1185">Reference proteome</keyword>
<dbReference type="OrthoDB" id="331251at2"/>
<protein>
    <submittedName>
        <fullName evidence="1">Uncharacterized protein</fullName>
    </submittedName>
</protein>
<sequence length="308" mass="31268">MKNAKYLLTVVLLGFGFLNCPGKSNSSSSMDTLLPIALLGASKKQTGVGTGGSGARCSSSSDCNASTVCVSGYNLDSAFSTSICYLIPTANIMTVNGTAVTGTINDTTQLVDYNISIPSAGTYLLAAFAPSVSSLDLVIQIMQADGRTIVTGQVDATGSGLRERTIYNFPASGIYRLRVASFYTSGTFGGSFSAQIVSQAVSGGGSCNFITSGVGSYCQDFSPGSTFNSSACSGGTFSSNQSCATVNSGASPTVSGRCTYSPNIALSSGQGFTTRVYYSAGTGVAVPFSPSAASTDCSSVDSIDSIFQ</sequence>
<reference evidence="1" key="1">
    <citation type="submission" date="2013-05" db="EMBL/GenBank/DDBJ databases">
        <authorList>
            <person name="Harkins D.M."/>
            <person name="Durkin A.S."/>
            <person name="Brinkac L.M."/>
            <person name="Haft D.H."/>
            <person name="Selengut J.D."/>
            <person name="Sanka R."/>
            <person name="DePew J."/>
            <person name="Purushe J."/>
            <person name="Hartskeerl R.A."/>
            <person name="Ahmed A."/>
            <person name="van der Linden H."/>
            <person name="Goris M.G.A."/>
            <person name="Vinetz J.M."/>
            <person name="Sutton G.G."/>
            <person name="Nierman W.C."/>
            <person name="Fouts D.E."/>
        </authorList>
    </citation>
    <scope>NUCLEOTIDE SEQUENCE [LARGE SCALE GENOMIC DNA]</scope>
    <source>
        <strain evidence="1">5399</strain>
    </source>
</reference>
<dbReference type="Gene3D" id="2.60.120.380">
    <property type="match status" value="1"/>
</dbReference>
<evidence type="ECO:0000313" key="1">
    <source>
        <dbReference type="EMBL" id="EQA45132.1"/>
    </source>
</evidence>
<dbReference type="STRING" id="1049789.LEP1GSC050_2779"/>
<proteinExistence type="predicted"/>
<gene>
    <name evidence="1" type="ORF">LEP1GSC050_2779</name>
</gene>
<name>T0FC39_9LEPT</name>